<keyword evidence="3" id="KW-0479">Metal-binding</keyword>
<comment type="caution">
    <text evidence="9">The sequence shown here is derived from an EMBL/GenBank/DDBJ whole genome shotgun (WGS) entry which is preliminary data.</text>
</comment>
<keyword evidence="5" id="KW-0670">Pyruvate</keyword>
<dbReference type="FunFam" id="3.20.20.60:FF:000004">
    <property type="entry name" value="5-keto-4-deoxy-D-glucarate aldolase"/>
    <property type="match status" value="1"/>
</dbReference>
<evidence type="ECO:0000259" key="8">
    <source>
        <dbReference type="Pfam" id="PF03328"/>
    </source>
</evidence>
<dbReference type="GO" id="GO:0046872">
    <property type="term" value="F:metal ion binding"/>
    <property type="evidence" value="ECO:0007669"/>
    <property type="project" value="UniProtKB-KW"/>
</dbReference>
<dbReference type="SUPFAM" id="SSF51621">
    <property type="entry name" value="Phosphoenolpyruvate/pyruvate domain"/>
    <property type="match status" value="1"/>
</dbReference>
<gene>
    <name evidence="9" type="ORF">GCM10011452_33600</name>
</gene>
<evidence type="ECO:0000256" key="4">
    <source>
        <dbReference type="ARBA" id="ARBA00023239"/>
    </source>
</evidence>
<evidence type="ECO:0000256" key="6">
    <source>
        <dbReference type="ARBA" id="ARBA00045074"/>
    </source>
</evidence>
<protein>
    <recommendedName>
        <fullName evidence="7">Hydroxypyruvate/pyruvate aldolase</fullName>
    </recommendedName>
</protein>
<accession>A0A918J129</accession>
<evidence type="ECO:0000256" key="2">
    <source>
        <dbReference type="ARBA" id="ARBA00005568"/>
    </source>
</evidence>
<dbReference type="InterPro" id="IPR005000">
    <property type="entry name" value="Aldolase/citrate-lyase_domain"/>
</dbReference>
<evidence type="ECO:0000256" key="7">
    <source>
        <dbReference type="ARBA" id="ARBA00068169"/>
    </source>
</evidence>
<comment type="similarity">
    <text evidence="2">Belongs to the HpcH/HpaI aldolase family.</text>
</comment>
<dbReference type="GO" id="GO:0016832">
    <property type="term" value="F:aldehyde-lyase activity"/>
    <property type="evidence" value="ECO:0007669"/>
    <property type="project" value="TreeGrafter"/>
</dbReference>
<sequence length="270" mass="28226">MYDNIQENCAEGFAMQERINGLKQLLQAGQPGIGIWCSLATALTTEVVAGAGADWILIDGEHSPNDLRSIVAQLQAAGAYPTCEPAVRLPSDDANLIKQMMDGGARSLMVPNVRTADQARAIVAAMSYAPQGMRGFSVGHRANAFGRIKNYHATAREQQLLAVQIECETGVANAAEIAAVPGVDVLFVGPGDLSTNMGVMGNPSAPHVQAAIQSVLDAARGQGKAAGILAPQQADAERYLQAGFTMVAVGSDLGLLARGSDDLVARFKAR</sequence>
<organism evidence="9 10">
    <name type="scientific">Gemmobacter lanyuensis</name>
    <dbReference type="NCBI Taxonomy" id="1054497"/>
    <lineage>
        <taxon>Bacteria</taxon>
        <taxon>Pseudomonadati</taxon>
        <taxon>Pseudomonadota</taxon>
        <taxon>Alphaproteobacteria</taxon>
        <taxon>Rhodobacterales</taxon>
        <taxon>Paracoccaceae</taxon>
        <taxon>Gemmobacter</taxon>
    </lineage>
</organism>
<dbReference type="PANTHER" id="PTHR30502:SF4">
    <property type="entry name" value="5-KETO-4-DEOXY-D-GLUCARATE ALDOLASE"/>
    <property type="match status" value="1"/>
</dbReference>
<proteinExistence type="inferred from homology"/>
<name>A0A918J129_9RHOB</name>
<dbReference type="EMBL" id="BMYQ01000014">
    <property type="protein sequence ID" value="GGW42480.1"/>
    <property type="molecule type" value="Genomic_DNA"/>
</dbReference>
<evidence type="ECO:0000313" key="10">
    <source>
        <dbReference type="Proteomes" id="UP000628984"/>
    </source>
</evidence>
<dbReference type="InterPro" id="IPR050251">
    <property type="entry name" value="HpcH-HpaI_aldolase"/>
</dbReference>
<evidence type="ECO:0000256" key="1">
    <source>
        <dbReference type="ARBA" id="ARBA00001968"/>
    </source>
</evidence>
<reference evidence="9" key="1">
    <citation type="journal article" date="2014" name="Int. J. Syst. Evol. Microbiol.">
        <title>Complete genome sequence of Corynebacterium casei LMG S-19264T (=DSM 44701T), isolated from a smear-ripened cheese.</title>
        <authorList>
            <consortium name="US DOE Joint Genome Institute (JGI-PGF)"/>
            <person name="Walter F."/>
            <person name="Albersmeier A."/>
            <person name="Kalinowski J."/>
            <person name="Ruckert C."/>
        </authorList>
    </citation>
    <scope>NUCLEOTIDE SEQUENCE</scope>
    <source>
        <strain evidence="9">KCTC 23714</strain>
    </source>
</reference>
<evidence type="ECO:0000313" key="9">
    <source>
        <dbReference type="EMBL" id="GGW42480.1"/>
    </source>
</evidence>
<comment type="cofactor">
    <cofactor evidence="1">
        <name>a divalent metal cation</name>
        <dbReference type="ChEBI" id="CHEBI:60240"/>
    </cofactor>
</comment>
<dbReference type="InterPro" id="IPR015813">
    <property type="entry name" value="Pyrv/PenolPyrv_kinase-like_dom"/>
</dbReference>
<dbReference type="GO" id="GO:0005737">
    <property type="term" value="C:cytoplasm"/>
    <property type="evidence" value="ECO:0007669"/>
    <property type="project" value="UniProtKB-ARBA"/>
</dbReference>
<dbReference type="InterPro" id="IPR040442">
    <property type="entry name" value="Pyrv_kinase-like_dom_sf"/>
</dbReference>
<dbReference type="Proteomes" id="UP000628984">
    <property type="component" value="Unassembled WGS sequence"/>
</dbReference>
<evidence type="ECO:0000256" key="3">
    <source>
        <dbReference type="ARBA" id="ARBA00022723"/>
    </source>
</evidence>
<reference evidence="9" key="2">
    <citation type="submission" date="2020-09" db="EMBL/GenBank/DDBJ databases">
        <authorList>
            <person name="Sun Q."/>
            <person name="Kim S."/>
        </authorList>
    </citation>
    <scope>NUCLEOTIDE SEQUENCE</scope>
    <source>
        <strain evidence="9">KCTC 23714</strain>
    </source>
</reference>
<dbReference type="Pfam" id="PF03328">
    <property type="entry name" value="HpcH_HpaI"/>
    <property type="match status" value="1"/>
</dbReference>
<keyword evidence="4" id="KW-0456">Lyase</keyword>
<dbReference type="Gene3D" id="3.20.20.60">
    <property type="entry name" value="Phosphoenolpyruvate-binding domains"/>
    <property type="match status" value="1"/>
</dbReference>
<keyword evidence="10" id="KW-1185">Reference proteome</keyword>
<dbReference type="AlphaFoldDB" id="A0A918J129"/>
<dbReference type="PANTHER" id="PTHR30502">
    <property type="entry name" value="2-KETO-3-DEOXY-L-RHAMNONATE ALDOLASE"/>
    <property type="match status" value="1"/>
</dbReference>
<evidence type="ECO:0000256" key="5">
    <source>
        <dbReference type="ARBA" id="ARBA00023317"/>
    </source>
</evidence>
<comment type="catalytic activity">
    <reaction evidence="6">
        <text>D-glyceraldehyde + pyruvate = 2-dehydro-3-deoxy-L-galactonate</text>
        <dbReference type="Rhea" id="RHEA:80055"/>
        <dbReference type="ChEBI" id="CHEBI:15361"/>
        <dbReference type="ChEBI" id="CHEBI:17378"/>
        <dbReference type="ChEBI" id="CHEBI:75545"/>
    </reaction>
</comment>
<feature type="domain" description="HpcH/HpaI aldolase/citrate lyase" evidence="8">
    <location>
        <begin position="33"/>
        <end position="257"/>
    </location>
</feature>